<reference evidence="7" key="2">
    <citation type="submission" date="2021-09" db="EMBL/GenBank/DDBJ databases">
        <authorList>
            <person name="Jia N."/>
            <person name="Wang J."/>
            <person name="Shi W."/>
            <person name="Du L."/>
            <person name="Sun Y."/>
            <person name="Zhan W."/>
            <person name="Jiang J."/>
            <person name="Wang Q."/>
            <person name="Zhang B."/>
            <person name="Ji P."/>
            <person name="Sakyi L.B."/>
            <person name="Cui X."/>
            <person name="Yuan T."/>
            <person name="Jiang B."/>
            <person name="Yang W."/>
            <person name="Lam T.T.-Y."/>
            <person name="Chang Q."/>
            <person name="Ding S."/>
            <person name="Wang X."/>
            <person name="Zhu J."/>
            <person name="Ruan X."/>
            <person name="Zhao L."/>
            <person name="Wei J."/>
            <person name="Que T."/>
            <person name="Du C."/>
            <person name="Cheng J."/>
            <person name="Dai P."/>
            <person name="Han X."/>
            <person name="Huang E."/>
            <person name="Gao Y."/>
            <person name="Liu J."/>
            <person name="Shao H."/>
            <person name="Ye R."/>
            <person name="Li L."/>
            <person name="Wei W."/>
            <person name="Wang X."/>
            <person name="Wang C."/>
            <person name="Huo Q."/>
            <person name="Li W."/>
            <person name="Guo W."/>
            <person name="Chen H."/>
            <person name="Chen S."/>
            <person name="Zhou L."/>
            <person name="Zhou L."/>
            <person name="Ni X."/>
            <person name="Tian J."/>
            <person name="Zhou Y."/>
            <person name="Sheng Y."/>
            <person name="Liu T."/>
            <person name="Pan Y."/>
            <person name="Xia L."/>
            <person name="Li J."/>
            <person name="Zhao F."/>
            <person name="Cao W."/>
        </authorList>
    </citation>
    <scope>NUCLEOTIDE SEQUENCE</scope>
    <source>
        <strain evidence="7">Rsan-2018</strain>
        <tissue evidence="7">Larvae</tissue>
    </source>
</reference>
<dbReference type="GO" id="GO:0102965">
    <property type="term" value="F:alcohol-forming long-chain fatty acyl-CoA reductase activity"/>
    <property type="evidence" value="ECO:0007669"/>
    <property type="project" value="UniProtKB-EC"/>
</dbReference>
<dbReference type="EMBL" id="JABSTV010001248">
    <property type="protein sequence ID" value="KAH7967591.1"/>
    <property type="molecule type" value="Genomic_DNA"/>
</dbReference>
<proteinExistence type="inferred from homology"/>
<keyword evidence="2 4" id="KW-0444">Lipid biosynthesis</keyword>
<comment type="caution">
    <text evidence="7">The sequence shown here is derived from an EMBL/GenBank/DDBJ whole genome shotgun (WGS) entry which is preliminary data.</text>
</comment>
<keyword evidence="4" id="KW-0472">Membrane</keyword>
<keyword evidence="4" id="KW-0521">NADP</keyword>
<dbReference type="CDD" id="cd09071">
    <property type="entry name" value="FAR_C"/>
    <property type="match status" value="1"/>
</dbReference>
<protein>
    <recommendedName>
        <fullName evidence="4">Fatty acyl-CoA reductase</fullName>
        <ecNumber evidence="4">1.2.1.84</ecNumber>
    </recommendedName>
</protein>
<feature type="domain" description="Thioester reductase (TE)" evidence="6">
    <location>
        <begin position="1"/>
        <end position="244"/>
    </location>
</feature>
<dbReference type="InterPro" id="IPR036291">
    <property type="entry name" value="NAD(P)-bd_dom_sf"/>
</dbReference>
<dbReference type="SUPFAM" id="SSF51735">
    <property type="entry name" value="NAD(P)-binding Rossmann-fold domains"/>
    <property type="match status" value="1"/>
</dbReference>
<dbReference type="AlphaFoldDB" id="A0A9D4T0N7"/>
<sequence length="491" mass="54988">MGKVLLEKLLRSCGGLRRIFVLMRAKGGASPQARLDELLDSEIFHALRCSDSHFARGKVIAVEGDLTLPELGLSAEHRRALLDNVDIVFHSAAIVKFDEPLKSSIDMNVLGTRRLLQLCQGMSKLKALVHVSTAYCNCDKEEVAEVIYPPPFDPQNVIDAVRYKTVSRAFLVVEGSLRGSLPVAIVRPSIVTAAWQEPIPGWIDNINGPTGLLVASGKGLLRSMVADTEKAADFVPVDVVINTMIIVAWHTAMHRPDKVAVYHVASGTLRKLTWGDIETIAYPLLLWHPMPHAVRHPGGSFKKSRFLNVLSMFFEHRCPAVIFDAYLWLSGRKPKMLRLFNKLYKVMVSLEYFTTHEWRFHCGNLLALLQEISPADRKTFCADLRLLDWGNYFKDYVVGTRKFVLKEDPSTVPEGRNALRRLYIYQQLLYAALIALAWRLIMLKSKSACRLWHGLVSLFLPLLSLVSSAFGLPYPEDASPHPAPSSTGVRP</sequence>
<keyword evidence="4" id="KW-0812">Transmembrane</keyword>
<evidence type="ECO:0000313" key="7">
    <source>
        <dbReference type="EMBL" id="KAH7967591.1"/>
    </source>
</evidence>
<dbReference type="GO" id="GO:0080019">
    <property type="term" value="F:alcohol-forming very long-chain fatty acyl-CoA reductase activity"/>
    <property type="evidence" value="ECO:0007669"/>
    <property type="project" value="InterPro"/>
</dbReference>
<feature type="transmembrane region" description="Helical" evidence="4">
    <location>
        <begin position="454"/>
        <end position="474"/>
    </location>
</feature>
<evidence type="ECO:0000256" key="2">
    <source>
        <dbReference type="ARBA" id="ARBA00022516"/>
    </source>
</evidence>
<evidence type="ECO:0000256" key="4">
    <source>
        <dbReference type="RuleBase" id="RU363097"/>
    </source>
</evidence>
<evidence type="ECO:0000256" key="1">
    <source>
        <dbReference type="ARBA" id="ARBA00005928"/>
    </source>
</evidence>
<comment type="catalytic activity">
    <reaction evidence="4">
        <text>a long-chain fatty acyl-CoA + 2 NADPH + 2 H(+) = a long-chain primary fatty alcohol + 2 NADP(+) + CoA</text>
        <dbReference type="Rhea" id="RHEA:52716"/>
        <dbReference type="ChEBI" id="CHEBI:15378"/>
        <dbReference type="ChEBI" id="CHEBI:57287"/>
        <dbReference type="ChEBI" id="CHEBI:57783"/>
        <dbReference type="ChEBI" id="CHEBI:58349"/>
        <dbReference type="ChEBI" id="CHEBI:77396"/>
        <dbReference type="ChEBI" id="CHEBI:83139"/>
        <dbReference type="EC" id="1.2.1.84"/>
    </reaction>
</comment>
<name>A0A9D4T0N7_RHISA</name>
<gene>
    <name evidence="7" type="ORF">HPB52_000518</name>
</gene>
<dbReference type="EC" id="1.2.1.84" evidence="4"/>
<evidence type="ECO:0000259" key="5">
    <source>
        <dbReference type="Pfam" id="PF03015"/>
    </source>
</evidence>
<keyword evidence="8" id="KW-1185">Reference proteome</keyword>
<dbReference type="InterPro" id="IPR026055">
    <property type="entry name" value="FAR"/>
</dbReference>
<evidence type="ECO:0000256" key="3">
    <source>
        <dbReference type="ARBA" id="ARBA00023098"/>
    </source>
</evidence>
<dbReference type="Pfam" id="PF03015">
    <property type="entry name" value="Sterile"/>
    <property type="match status" value="1"/>
</dbReference>
<dbReference type="PANTHER" id="PTHR11011:SF116">
    <property type="entry name" value="FATTY ACYL-COA REDUCTASE CG5065-RELATED"/>
    <property type="match status" value="1"/>
</dbReference>
<dbReference type="VEuPathDB" id="VectorBase:RSAN_032345"/>
<comment type="similarity">
    <text evidence="1 4">Belongs to the fatty acyl-CoA reductase family.</text>
</comment>
<reference evidence="7" key="1">
    <citation type="journal article" date="2020" name="Cell">
        <title>Large-Scale Comparative Analyses of Tick Genomes Elucidate Their Genetic Diversity and Vector Capacities.</title>
        <authorList>
            <consortium name="Tick Genome and Microbiome Consortium (TIGMIC)"/>
            <person name="Jia N."/>
            <person name="Wang J."/>
            <person name="Shi W."/>
            <person name="Du L."/>
            <person name="Sun Y."/>
            <person name="Zhan W."/>
            <person name="Jiang J.F."/>
            <person name="Wang Q."/>
            <person name="Zhang B."/>
            <person name="Ji P."/>
            <person name="Bell-Sakyi L."/>
            <person name="Cui X.M."/>
            <person name="Yuan T.T."/>
            <person name="Jiang B.G."/>
            <person name="Yang W.F."/>
            <person name="Lam T.T."/>
            <person name="Chang Q.C."/>
            <person name="Ding S.J."/>
            <person name="Wang X.J."/>
            <person name="Zhu J.G."/>
            <person name="Ruan X.D."/>
            <person name="Zhao L."/>
            <person name="Wei J.T."/>
            <person name="Ye R.Z."/>
            <person name="Que T.C."/>
            <person name="Du C.H."/>
            <person name="Zhou Y.H."/>
            <person name="Cheng J.X."/>
            <person name="Dai P.F."/>
            <person name="Guo W.B."/>
            <person name="Han X.H."/>
            <person name="Huang E.J."/>
            <person name="Li L.F."/>
            <person name="Wei W."/>
            <person name="Gao Y.C."/>
            <person name="Liu J.Z."/>
            <person name="Shao H.Z."/>
            <person name="Wang X."/>
            <person name="Wang C.C."/>
            <person name="Yang T.C."/>
            <person name="Huo Q.B."/>
            <person name="Li W."/>
            <person name="Chen H.Y."/>
            <person name="Chen S.E."/>
            <person name="Zhou L.G."/>
            <person name="Ni X.B."/>
            <person name="Tian J.H."/>
            <person name="Sheng Y."/>
            <person name="Liu T."/>
            <person name="Pan Y.S."/>
            <person name="Xia L.Y."/>
            <person name="Li J."/>
            <person name="Zhao F."/>
            <person name="Cao W.C."/>
        </authorList>
    </citation>
    <scope>NUCLEOTIDE SEQUENCE</scope>
    <source>
        <strain evidence="7">Rsan-2018</strain>
    </source>
</reference>
<dbReference type="GO" id="GO:0035336">
    <property type="term" value="P:long-chain fatty-acyl-CoA metabolic process"/>
    <property type="evidence" value="ECO:0007669"/>
    <property type="project" value="TreeGrafter"/>
</dbReference>
<dbReference type="Pfam" id="PF07993">
    <property type="entry name" value="NAD_binding_4"/>
    <property type="match status" value="1"/>
</dbReference>
<evidence type="ECO:0000259" key="6">
    <source>
        <dbReference type="Pfam" id="PF07993"/>
    </source>
</evidence>
<keyword evidence="3 4" id="KW-0443">Lipid metabolism</keyword>
<dbReference type="Proteomes" id="UP000821837">
    <property type="component" value="Unassembled WGS sequence"/>
</dbReference>
<feature type="domain" description="Fatty acyl-CoA reductase C-terminal" evidence="5">
    <location>
        <begin position="316"/>
        <end position="407"/>
    </location>
</feature>
<dbReference type="InterPro" id="IPR033640">
    <property type="entry name" value="FAR_C"/>
</dbReference>
<dbReference type="PANTHER" id="PTHR11011">
    <property type="entry name" value="MALE STERILITY PROTEIN 2-RELATED"/>
    <property type="match status" value="1"/>
</dbReference>
<evidence type="ECO:0000313" key="8">
    <source>
        <dbReference type="Proteomes" id="UP000821837"/>
    </source>
</evidence>
<accession>A0A9D4T0N7</accession>
<keyword evidence="4" id="KW-0560">Oxidoreductase</keyword>
<comment type="function">
    <text evidence="4">Catalyzes the reduction of fatty acyl-CoA to fatty alcohols.</text>
</comment>
<feature type="transmembrane region" description="Helical" evidence="4">
    <location>
        <begin position="422"/>
        <end position="442"/>
    </location>
</feature>
<dbReference type="Gene3D" id="3.40.50.720">
    <property type="entry name" value="NAD(P)-binding Rossmann-like Domain"/>
    <property type="match status" value="1"/>
</dbReference>
<organism evidence="7 8">
    <name type="scientific">Rhipicephalus sanguineus</name>
    <name type="common">Brown dog tick</name>
    <name type="synonym">Ixodes sanguineus</name>
    <dbReference type="NCBI Taxonomy" id="34632"/>
    <lineage>
        <taxon>Eukaryota</taxon>
        <taxon>Metazoa</taxon>
        <taxon>Ecdysozoa</taxon>
        <taxon>Arthropoda</taxon>
        <taxon>Chelicerata</taxon>
        <taxon>Arachnida</taxon>
        <taxon>Acari</taxon>
        <taxon>Parasitiformes</taxon>
        <taxon>Ixodida</taxon>
        <taxon>Ixodoidea</taxon>
        <taxon>Ixodidae</taxon>
        <taxon>Rhipicephalinae</taxon>
        <taxon>Rhipicephalus</taxon>
        <taxon>Rhipicephalus</taxon>
    </lineage>
</organism>
<dbReference type="CDD" id="cd05236">
    <property type="entry name" value="FAR-N_SDR_e"/>
    <property type="match status" value="1"/>
</dbReference>
<dbReference type="InterPro" id="IPR013120">
    <property type="entry name" value="FAR_NAD-bd"/>
</dbReference>
<dbReference type="GO" id="GO:0005777">
    <property type="term" value="C:peroxisome"/>
    <property type="evidence" value="ECO:0007669"/>
    <property type="project" value="TreeGrafter"/>
</dbReference>
<keyword evidence="4" id="KW-1133">Transmembrane helix</keyword>